<evidence type="ECO:0000259" key="2">
    <source>
        <dbReference type="Pfam" id="PF09822"/>
    </source>
</evidence>
<feature type="transmembrane region" description="Helical" evidence="1">
    <location>
        <begin position="907"/>
        <end position="926"/>
    </location>
</feature>
<dbReference type="InterPro" id="IPR055396">
    <property type="entry name" value="DUF7088"/>
</dbReference>
<gene>
    <name evidence="4" type="ORF">EYC87_10150</name>
</gene>
<comment type="caution">
    <text evidence="4">The sequence shown here is derived from an EMBL/GenBank/DDBJ whole genome shotgun (WGS) entry which is preliminary data.</text>
</comment>
<dbReference type="EMBL" id="SHNP01000003">
    <property type="protein sequence ID" value="MCX2973940.1"/>
    <property type="molecule type" value="Genomic_DNA"/>
</dbReference>
<evidence type="ECO:0000313" key="4">
    <source>
        <dbReference type="EMBL" id="MCX2973940.1"/>
    </source>
</evidence>
<dbReference type="InterPro" id="IPR019196">
    <property type="entry name" value="ABC_transp_unknown"/>
</dbReference>
<dbReference type="Pfam" id="PF09822">
    <property type="entry name" value="ABC_transp_aux"/>
    <property type="match status" value="1"/>
</dbReference>
<dbReference type="Pfam" id="PF23357">
    <property type="entry name" value="DUF7088"/>
    <property type="match status" value="1"/>
</dbReference>
<feature type="transmembrane region" description="Helical" evidence="1">
    <location>
        <begin position="59"/>
        <end position="76"/>
    </location>
</feature>
<feature type="domain" description="ABC-type uncharacterised transport system" evidence="2">
    <location>
        <begin position="608"/>
        <end position="873"/>
    </location>
</feature>
<keyword evidence="5" id="KW-1185">Reference proteome</keyword>
<accession>A0ABT3SWE6</accession>
<feature type="transmembrane region" description="Helical" evidence="1">
    <location>
        <begin position="105"/>
        <end position="128"/>
    </location>
</feature>
<evidence type="ECO:0000313" key="5">
    <source>
        <dbReference type="Proteomes" id="UP001143307"/>
    </source>
</evidence>
<keyword evidence="1" id="KW-1133">Transmembrane helix</keyword>
<dbReference type="RefSeq" id="WP_279252767.1">
    <property type="nucleotide sequence ID" value="NZ_SHNP01000003.1"/>
</dbReference>
<keyword evidence="1" id="KW-0472">Membrane</keyword>
<keyword evidence="1" id="KW-0812">Transmembrane</keyword>
<feature type="transmembrane region" description="Helical" evidence="1">
    <location>
        <begin position="256"/>
        <end position="272"/>
    </location>
</feature>
<organism evidence="4 5">
    <name type="scientific">Candidatus Seongchinamella marina</name>
    <dbReference type="NCBI Taxonomy" id="2518990"/>
    <lineage>
        <taxon>Bacteria</taxon>
        <taxon>Pseudomonadati</taxon>
        <taxon>Pseudomonadota</taxon>
        <taxon>Gammaproteobacteria</taxon>
        <taxon>Cellvibrionales</taxon>
        <taxon>Halieaceae</taxon>
        <taxon>Seongchinamella</taxon>
    </lineage>
</organism>
<feature type="transmembrane region" description="Helical" evidence="1">
    <location>
        <begin position="15"/>
        <end position="39"/>
    </location>
</feature>
<feature type="domain" description="DUF7088" evidence="3">
    <location>
        <begin position="285"/>
        <end position="388"/>
    </location>
</feature>
<evidence type="ECO:0000256" key="1">
    <source>
        <dbReference type="SAM" id="Phobius"/>
    </source>
</evidence>
<sequence>MDTSHVARRVSAKELGLFFASPAAWLFLGGFAAVCLFVVFWIESFFARNIADVRPLFEWMPILLIFLCSAITMRTWSEERRNGTLEHVLVQPSALWRFSLGKFQACLSLLMLALMATLALPVTVSLIADLDWGPVWAGYIASVLLGSAYLSIGLFVSARTDNPIVSLLGSVALCGLVYLLGSNLFTEFFTNDTAEILRLFGSGSRFDSITRGVIDLRDLIYYLSLVIAFLGLNVYTLEKEGWARFSSTLRQRHWRVGTFLLLANLLVTNIWMQPISQLRWDLTQGKLHSISESSQELVGQLREPLLIRGYFSARNHPMLAPLEPQLRNLMLEYAEATGGNARVEFVDPALNPALEKEANEYYNIKATPFQVSDRYQASLVSGYFSILVKYANEYQVLSFSDLIEARTSTSGKAEVRLRNPEFDITRAIRDVLYSYRSGGDLFAGIEQPVEFIAYVSDADLLPDALLSYLDSIKAQLDIAVQASDGKFSYRFLQPEADEGQLAQQIEEQWGFAPMASPIDPEKDFYFYLTLADEKQVVQLPSGDFNPGNFRKSLDSGLKRFARDFTKTVAFAAPQVNQQMAAYNLGSHSFNGLESIITRNHSIILENLADGEISPEADILAVVAPHDLSELAVFAIDQFLMRGGTVVLATSPFSVEPDGGALALRSWDSGLEAWLSHHGVGIAESLVLDKRHARFPAPVQRDSGNLQFQDSRIIDYPYFIDIRENGLARHPVNGSLPQLTMAWASPLEVKRRDKLRVTQLLWSSPDAWLGAGDDISPRANQTWQPPGDTQRQLLGVAIQGRFQSLFKTPPASLQDRPEQVSPGVNAFVRRSPESSRIIIYPSNDFLSDRVLGALVRASGNRYLGPVELFSNTLDWALREEQLLQIRSRAHFNRTLPPMEQKLRVSLELANYAAAIAWLALLGLVTWLQGRRRKKRYVRELGL</sequence>
<evidence type="ECO:0000259" key="3">
    <source>
        <dbReference type="Pfam" id="PF23357"/>
    </source>
</evidence>
<feature type="transmembrane region" description="Helical" evidence="1">
    <location>
        <begin position="163"/>
        <end position="181"/>
    </location>
</feature>
<feature type="transmembrane region" description="Helical" evidence="1">
    <location>
        <begin position="134"/>
        <end position="156"/>
    </location>
</feature>
<protein>
    <submittedName>
        <fullName evidence="4">ABC transporter permease</fullName>
    </submittedName>
</protein>
<feature type="transmembrane region" description="Helical" evidence="1">
    <location>
        <begin position="219"/>
        <end position="235"/>
    </location>
</feature>
<dbReference type="Proteomes" id="UP001143307">
    <property type="component" value="Unassembled WGS sequence"/>
</dbReference>
<reference evidence="4" key="1">
    <citation type="submission" date="2019-02" db="EMBL/GenBank/DDBJ databases">
        <authorList>
            <person name="Li S.-H."/>
        </authorList>
    </citation>
    <scope>NUCLEOTIDE SEQUENCE</scope>
    <source>
        <strain evidence="4">IMCC8485</strain>
    </source>
</reference>
<name>A0ABT3SWE6_9GAMM</name>
<proteinExistence type="predicted"/>